<evidence type="ECO:0000313" key="2">
    <source>
        <dbReference type="Proteomes" id="UP000319040"/>
    </source>
</evidence>
<keyword evidence="2" id="KW-1185">Reference proteome</keyword>
<name>A0A521AJI0_SACCC</name>
<reference evidence="1 2" key="1">
    <citation type="submission" date="2017-05" db="EMBL/GenBank/DDBJ databases">
        <authorList>
            <person name="Varghese N."/>
            <person name="Submissions S."/>
        </authorList>
    </citation>
    <scope>NUCLEOTIDE SEQUENCE [LARGE SCALE GENOMIC DNA]</scope>
    <source>
        <strain evidence="1 2">DSM 27040</strain>
    </source>
</reference>
<accession>A0A521AJI0</accession>
<dbReference type="AlphaFoldDB" id="A0A521AJI0"/>
<protein>
    <submittedName>
        <fullName evidence="1">Uncharacterized protein</fullName>
    </submittedName>
</protein>
<organism evidence="1 2">
    <name type="scientific">Saccharicrinis carchari</name>
    <dbReference type="NCBI Taxonomy" id="1168039"/>
    <lineage>
        <taxon>Bacteria</taxon>
        <taxon>Pseudomonadati</taxon>
        <taxon>Bacteroidota</taxon>
        <taxon>Bacteroidia</taxon>
        <taxon>Marinilabiliales</taxon>
        <taxon>Marinilabiliaceae</taxon>
        <taxon>Saccharicrinis</taxon>
    </lineage>
</organism>
<proteinExistence type="predicted"/>
<sequence length="34" mass="3800">MSLVGVILVVIGIVLVRRERNKLMEKLGSADSFR</sequence>
<evidence type="ECO:0000313" key="1">
    <source>
        <dbReference type="EMBL" id="SMO34966.1"/>
    </source>
</evidence>
<dbReference type="EMBL" id="FXTB01000001">
    <property type="protein sequence ID" value="SMO34966.1"/>
    <property type="molecule type" value="Genomic_DNA"/>
</dbReference>
<dbReference type="Proteomes" id="UP000319040">
    <property type="component" value="Unassembled WGS sequence"/>
</dbReference>
<gene>
    <name evidence="1" type="ORF">SAMN06265379_101185</name>
</gene>